<dbReference type="AlphaFoldDB" id="A0A139SKD1"/>
<comment type="caution">
    <text evidence="3">The sequence shown here is derived from an EMBL/GenBank/DDBJ whole genome shotgun (WGS) entry which is preliminary data.</text>
</comment>
<gene>
    <name evidence="3" type="ORF">AXK12_06155</name>
</gene>
<dbReference type="OrthoDB" id="185226at2"/>
<keyword evidence="4" id="KW-1185">Reference proteome</keyword>
<evidence type="ECO:0000256" key="2">
    <source>
        <dbReference type="SAM" id="Phobius"/>
    </source>
</evidence>
<dbReference type="RefSeq" id="WP_068712438.1">
    <property type="nucleotide sequence ID" value="NZ_LSZP01000046.1"/>
</dbReference>
<feature type="transmembrane region" description="Helical" evidence="2">
    <location>
        <begin position="26"/>
        <end position="44"/>
    </location>
</feature>
<feature type="region of interest" description="Disordered" evidence="1">
    <location>
        <begin position="1"/>
        <end position="24"/>
    </location>
</feature>
<keyword evidence="2" id="KW-1133">Transmembrane helix</keyword>
<dbReference type="STRING" id="1548208.AXK12_06155"/>
<protein>
    <recommendedName>
        <fullName evidence="5">YtkA-like domain-containing protein</fullName>
    </recommendedName>
</protein>
<dbReference type="EMBL" id="LSZP01000046">
    <property type="protein sequence ID" value="KXU34947.1"/>
    <property type="molecule type" value="Genomic_DNA"/>
</dbReference>
<organism evidence="3 4">
    <name type="scientific">Cephaloticoccus capnophilus</name>
    <dbReference type="NCBI Taxonomy" id="1548208"/>
    <lineage>
        <taxon>Bacteria</taxon>
        <taxon>Pseudomonadati</taxon>
        <taxon>Verrucomicrobiota</taxon>
        <taxon>Opitutia</taxon>
        <taxon>Opitutales</taxon>
        <taxon>Opitutaceae</taxon>
        <taxon>Cephaloticoccus</taxon>
    </lineage>
</organism>
<evidence type="ECO:0008006" key="5">
    <source>
        <dbReference type="Google" id="ProtNLM"/>
    </source>
</evidence>
<sequence length="337" mass="36794">MGELPETNPEVTRGPRASRPKKQRSAIAQIGAITAVAVAVYVGFRVMPTGTNLSHMDFRVEGENTLQMCDPGNPQFLPVVNVRSPVSLALSPSAAVPRAGEEWTTTLRLTTYQGKAIGPADLWRVHTEFLHLMIIDPDLLDYHHIHPQPTDTPGEWQFSFTPRYGGEYRIFADFTPAATGLGLYASAQVLVEGAAPSAEEVTAAQVPSWRSQIAGVDFELKPIAEKGATKAAQAEATSEVRARREVTMRLALSRADGGEVPLLPIMDAFAHVVAFDIGRTGFAHLHPQETDLNTPPDPQNPALTFRVLIPSPGRYVAWAQVNHAGTERFAPFWFEVK</sequence>
<keyword evidence="2" id="KW-0812">Transmembrane</keyword>
<accession>A0A139SKD1</accession>
<evidence type="ECO:0000313" key="4">
    <source>
        <dbReference type="Proteomes" id="UP000071392"/>
    </source>
</evidence>
<keyword evidence="2" id="KW-0472">Membrane</keyword>
<reference evidence="3 4" key="1">
    <citation type="submission" date="2016-02" db="EMBL/GenBank/DDBJ databases">
        <authorList>
            <person name="Wen L."/>
            <person name="He K."/>
            <person name="Yang H."/>
        </authorList>
    </citation>
    <scope>NUCLEOTIDE SEQUENCE [LARGE SCALE GENOMIC DNA]</scope>
    <source>
        <strain evidence="3 4">CV41</strain>
    </source>
</reference>
<evidence type="ECO:0000256" key="1">
    <source>
        <dbReference type="SAM" id="MobiDB-lite"/>
    </source>
</evidence>
<evidence type="ECO:0000313" key="3">
    <source>
        <dbReference type="EMBL" id="KXU34947.1"/>
    </source>
</evidence>
<proteinExistence type="predicted"/>
<dbReference type="Proteomes" id="UP000071392">
    <property type="component" value="Unassembled WGS sequence"/>
</dbReference>
<name>A0A139SKD1_9BACT</name>